<dbReference type="PROSITE" id="PS51257">
    <property type="entry name" value="PROKAR_LIPOPROTEIN"/>
    <property type="match status" value="1"/>
</dbReference>
<dbReference type="AlphaFoldDB" id="A0A142EKS2"/>
<gene>
    <name evidence="2" type="ORF">AO498_04865</name>
</gene>
<evidence type="ECO:0008006" key="4">
    <source>
        <dbReference type="Google" id="ProtNLM"/>
    </source>
</evidence>
<dbReference type="STRING" id="1727163.AO498_04865"/>
<accession>A0A142EKS2</accession>
<reference evidence="2 3" key="2">
    <citation type="journal article" date="2016" name="Genome Announc.">
        <title>Complete Genome Sequence of Algoriphagus sp. Strain M8-2, Isolated from a Brackish Lake.</title>
        <authorList>
            <person name="Muraguchi Y."/>
            <person name="Kushimoto K."/>
            <person name="Ohtsubo Y."/>
            <person name="Suzuki T."/>
            <person name="Dohra H."/>
            <person name="Kimbara K."/>
            <person name="Shintani M."/>
        </authorList>
    </citation>
    <scope>NUCLEOTIDE SEQUENCE [LARGE SCALE GENOMIC DNA]</scope>
    <source>
        <strain evidence="2 3">M8-2</strain>
    </source>
</reference>
<protein>
    <recommendedName>
        <fullName evidence="4">DUF4249 domain-containing protein</fullName>
    </recommendedName>
</protein>
<evidence type="ECO:0000256" key="1">
    <source>
        <dbReference type="SAM" id="SignalP"/>
    </source>
</evidence>
<organism evidence="2 3">
    <name type="scientific">Algoriphagus sanaruensis</name>
    <dbReference type="NCBI Taxonomy" id="1727163"/>
    <lineage>
        <taxon>Bacteria</taxon>
        <taxon>Pseudomonadati</taxon>
        <taxon>Bacteroidota</taxon>
        <taxon>Cytophagia</taxon>
        <taxon>Cytophagales</taxon>
        <taxon>Cyclobacteriaceae</taxon>
        <taxon>Algoriphagus</taxon>
    </lineage>
</organism>
<keyword evidence="3" id="KW-1185">Reference proteome</keyword>
<dbReference type="Proteomes" id="UP000073816">
    <property type="component" value="Chromosome"/>
</dbReference>
<feature type="chain" id="PRO_5007494348" description="DUF4249 domain-containing protein" evidence="1">
    <location>
        <begin position="23"/>
        <end position="366"/>
    </location>
</feature>
<dbReference type="PATRIC" id="fig|1727163.4.peg.1010"/>
<proteinExistence type="predicted"/>
<reference evidence="3" key="1">
    <citation type="submission" date="2015-09" db="EMBL/GenBank/DDBJ databases">
        <title>Complete sequence of Algoriphagus sp. M8-2.</title>
        <authorList>
            <person name="Shintani M."/>
        </authorList>
    </citation>
    <scope>NUCLEOTIDE SEQUENCE [LARGE SCALE GENOMIC DNA]</scope>
    <source>
        <strain evidence="3">M8-2</strain>
    </source>
</reference>
<dbReference type="RefSeq" id="WP_067544354.1">
    <property type="nucleotide sequence ID" value="NZ_CP012836.1"/>
</dbReference>
<dbReference type="OrthoDB" id="922982at2"/>
<feature type="signal peptide" evidence="1">
    <location>
        <begin position="1"/>
        <end position="22"/>
    </location>
</feature>
<name>A0A142EKS2_9BACT</name>
<dbReference type="EMBL" id="CP012836">
    <property type="protein sequence ID" value="AMQ55727.1"/>
    <property type="molecule type" value="Genomic_DNA"/>
</dbReference>
<dbReference type="InterPro" id="IPR025345">
    <property type="entry name" value="DUF4249"/>
</dbReference>
<sequence length="366" mass="41722">MINRLAKTCFLLVMLLAASCVEQISFPIDKLEKERLIVSGGISDLDEPQVVFLSVTTSEAREPEFSGGYFTLNDLPRPVRNATVSVRNEQNGAAYFFRETLAGRYELAEGNLFSPGESYFLQIEIAGQTYRSRPQVMPEIIGSDLLSYEFDQDQVGTNPEVNVVKIRSQVTLPEANGNYYLRWSVDEAYYWDLTFFPNPFNIPPPQCYVFDFPDPERITLLDGDLVNNPGGEAEQLLAVRLVDQSFLSRHYFNVRQLSISEEAFTYWGKIRTLVNNTGSVFDTPPAPVRGNLYNVNDPEEVVLGFFEVAKGNMTRIYTTRADVPFFLEKVCEYLPNKRRDQYEPTCLSCSVFPNSTNTAPKWWFDQ</sequence>
<evidence type="ECO:0000313" key="3">
    <source>
        <dbReference type="Proteomes" id="UP000073816"/>
    </source>
</evidence>
<evidence type="ECO:0000313" key="2">
    <source>
        <dbReference type="EMBL" id="AMQ55727.1"/>
    </source>
</evidence>
<dbReference type="Pfam" id="PF14054">
    <property type="entry name" value="DUF4249"/>
    <property type="match status" value="1"/>
</dbReference>
<dbReference type="KEGG" id="alm:AO498_04865"/>
<keyword evidence="1" id="KW-0732">Signal</keyword>